<sequence length="29" mass="3361">WGFSAIKLVFQEDIMAKGVIKVILIKRKE</sequence>
<gene>
    <name evidence="1" type="ORF">LCGC14_0837080</name>
</gene>
<reference evidence="1" key="1">
    <citation type="journal article" date="2015" name="Nature">
        <title>Complex archaea that bridge the gap between prokaryotes and eukaryotes.</title>
        <authorList>
            <person name="Spang A."/>
            <person name="Saw J.H."/>
            <person name="Jorgensen S.L."/>
            <person name="Zaremba-Niedzwiedzka K."/>
            <person name="Martijn J."/>
            <person name="Lind A.E."/>
            <person name="van Eijk R."/>
            <person name="Schleper C."/>
            <person name="Guy L."/>
            <person name="Ettema T.J."/>
        </authorList>
    </citation>
    <scope>NUCLEOTIDE SEQUENCE</scope>
</reference>
<organism evidence="1">
    <name type="scientific">marine sediment metagenome</name>
    <dbReference type="NCBI Taxonomy" id="412755"/>
    <lineage>
        <taxon>unclassified sequences</taxon>
        <taxon>metagenomes</taxon>
        <taxon>ecological metagenomes</taxon>
    </lineage>
</organism>
<protein>
    <submittedName>
        <fullName evidence="1">Uncharacterized protein</fullName>
    </submittedName>
</protein>
<dbReference type="EMBL" id="LAZR01002432">
    <property type="protein sequence ID" value="KKN30121.1"/>
    <property type="molecule type" value="Genomic_DNA"/>
</dbReference>
<dbReference type="AlphaFoldDB" id="A0A0F9RYX2"/>
<feature type="non-terminal residue" evidence="1">
    <location>
        <position position="1"/>
    </location>
</feature>
<evidence type="ECO:0000313" key="1">
    <source>
        <dbReference type="EMBL" id="KKN30121.1"/>
    </source>
</evidence>
<comment type="caution">
    <text evidence="1">The sequence shown here is derived from an EMBL/GenBank/DDBJ whole genome shotgun (WGS) entry which is preliminary data.</text>
</comment>
<proteinExistence type="predicted"/>
<accession>A0A0F9RYX2</accession>
<name>A0A0F9RYX2_9ZZZZ</name>